<keyword evidence="6 9" id="KW-0560">Oxidoreductase</keyword>
<comment type="cofactor">
    <cofactor evidence="12">
        <name>Mg(2+)</name>
        <dbReference type="ChEBI" id="CHEBI:18420"/>
    </cofactor>
    <cofactor evidence="12">
        <name>Mn(2+)</name>
        <dbReference type="ChEBI" id="CHEBI:29035"/>
    </cofactor>
    <text evidence="12">Binds 1 Mg(2+) or Mn(2+) ion per subunit.</text>
</comment>
<evidence type="ECO:0000256" key="11">
    <source>
        <dbReference type="PIRSR" id="PIRSR009407-2"/>
    </source>
</evidence>
<keyword evidence="1 9" id="KW-0329">Glyoxylate bypass</keyword>
<feature type="binding site" evidence="11">
    <location>
        <begin position="132"/>
        <end position="139"/>
    </location>
    <ligand>
        <name>substrate</name>
    </ligand>
</feature>
<dbReference type="STRING" id="979556.MTES_0687"/>
<evidence type="ECO:0000256" key="12">
    <source>
        <dbReference type="PIRSR" id="PIRSR009407-3"/>
    </source>
</evidence>
<feature type="site" description="Critical for catalysis" evidence="10">
    <location>
        <position position="255"/>
    </location>
</feature>
<feature type="binding site" evidence="11">
    <location>
        <position position="145"/>
    </location>
    <ligand>
        <name>D-threo-isocitrate</name>
        <dbReference type="ChEBI" id="CHEBI:15562"/>
    </ligand>
</feature>
<feature type="binding site" evidence="13">
    <location>
        <begin position="582"/>
        <end position="583"/>
    </location>
    <ligand>
        <name>NADP(+)</name>
        <dbReference type="ChEBI" id="CHEBI:58349"/>
    </ligand>
</feature>
<feature type="binding site" evidence="13">
    <location>
        <position position="135"/>
    </location>
    <ligand>
        <name>NADP(+)</name>
        <dbReference type="ChEBI" id="CHEBI:58349"/>
    </ligand>
</feature>
<evidence type="ECO:0000256" key="2">
    <source>
        <dbReference type="ARBA" id="ARBA00022532"/>
    </source>
</evidence>
<evidence type="ECO:0000256" key="13">
    <source>
        <dbReference type="PIRSR" id="PIRSR009407-4"/>
    </source>
</evidence>
<feature type="binding site" evidence="12">
    <location>
        <position position="348"/>
    </location>
    <ligand>
        <name>Mg(2+)</name>
        <dbReference type="ChEBI" id="CHEBI:18420"/>
    </ligand>
</feature>
<evidence type="ECO:0000256" key="5">
    <source>
        <dbReference type="ARBA" id="ARBA00022857"/>
    </source>
</evidence>
<evidence type="ECO:0000256" key="7">
    <source>
        <dbReference type="ARBA" id="ARBA00023554"/>
    </source>
</evidence>
<dbReference type="SUPFAM" id="SSF53659">
    <property type="entry name" value="Isocitrate/Isopropylmalate dehydrogenase-like"/>
    <property type="match status" value="1"/>
</dbReference>
<keyword evidence="3 12" id="KW-0479">Metal-binding</keyword>
<feature type="binding site" evidence="12">
    <location>
        <position position="550"/>
    </location>
    <ligand>
        <name>Mg(2+)</name>
        <dbReference type="ChEBI" id="CHEBI:18420"/>
    </ligand>
</feature>
<evidence type="ECO:0000256" key="3">
    <source>
        <dbReference type="ARBA" id="ARBA00022723"/>
    </source>
</evidence>
<feature type="binding site" evidence="13">
    <location>
        <begin position="82"/>
        <end position="87"/>
    </location>
    <ligand>
        <name>NADP(+)</name>
        <dbReference type="ChEBI" id="CHEBI:58349"/>
    </ligand>
</feature>
<dbReference type="RefSeq" id="WP_013583778.1">
    <property type="nucleotide sequence ID" value="NC_015125.1"/>
</dbReference>
<reference evidence="14 15" key="1">
    <citation type="journal article" date="2011" name="J. Bacteriol.">
        <title>Genome sequence of Microbacterium testaceum StLB037, an N-acylhomoserine lactone-degrading bacterium isolated from potato leaves.</title>
        <authorList>
            <person name="Morohoshi T."/>
            <person name="Wang W.-Z."/>
            <person name="Someya N."/>
            <person name="Ikeda T."/>
        </authorList>
    </citation>
    <scope>NUCLEOTIDE SEQUENCE [LARGE SCALE GENOMIC DNA]</scope>
    <source>
        <strain evidence="14 15">StLB037</strain>
    </source>
</reference>
<dbReference type="GO" id="GO:0006097">
    <property type="term" value="P:glyoxylate cycle"/>
    <property type="evidence" value="ECO:0007669"/>
    <property type="project" value="UniProtKB-KW"/>
</dbReference>
<dbReference type="AlphaFoldDB" id="E8ND12"/>
<protein>
    <recommendedName>
        <fullName evidence="9">Isocitrate dehydrogenase [NADP]</fullName>
        <ecNumber evidence="9">1.1.1.42</ecNumber>
    </recommendedName>
    <alternativeName>
        <fullName evidence="9">Oxalosuccinate decarboxylase</fullName>
    </alternativeName>
</protein>
<evidence type="ECO:0000256" key="10">
    <source>
        <dbReference type="PIRSR" id="PIRSR009407-1"/>
    </source>
</evidence>
<dbReference type="KEGG" id="mts:MTES_0687"/>
<proteinExistence type="inferred from homology"/>
<dbReference type="NCBIfam" id="TIGR00178">
    <property type="entry name" value="monomer_idh"/>
    <property type="match status" value="1"/>
</dbReference>
<evidence type="ECO:0000256" key="4">
    <source>
        <dbReference type="ARBA" id="ARBA00022842"/>
    </source>
</evidence>
<name>E8ND12_MICTS</name>
<dbReference type="GO" id="GO:0004450">
    <property type="term" value="F:isocitrate dehydrogenase (NADP+) activity"/>
    <property type="evidence" value="ECO:0007669"/>
    <property type="project" value="UniProtKB-EC"/>
</dbReference>
<keyword evidence="2 9" id="KW-0816">Tricarboxylic acid cycle</keyword>
<reference key="2">
    <citation type="submission" date="2011-02" db="EMBL/GenBank/DDBJ databases">
        <title>Genome sequence of Microbacterium testaceum StLB037.</title>
        <authorList>
            <person name="Morohoshi T."/>
            <person name="Wang W.Z."/>
            <person name="Someya N."/>
            <person name="Ikeda T."/>
        </authorList>
    </citation>
    <scope>NUCLEOTIDE SEQUENCE</scope>
    <source>
        <strain>StLB037</strain>
    </source>
</reference>
<dbReference type="OrthoDB" id="9807643at2"/>
<dbReference type="eggNOG" id="COG2838">
    <property type="taxonomic scope" value="Bacteria"/>
</dbReference>
<organism evidence="14 15">
    <name type="scientific">Microbacterium testaceum (strain StLB037)</name>
    <dbReference type="NCBI Taxonomy" id="979556"/>
    <lineage>
        <taxon>Bacteria</taxon>
        <taxon>Bacillati</taxon>
        <taxon>Actinomycetota</taxon>
        <taxon>Actinomycetes</taxon>
        <taxon>Micrococcales</taxon>
        <taxon>Microbacteriaceae</taxon>
        <taxon>Microbacterium</taxon>
    </lineage>
</organism>
<keyword evidence="5 9" id="KW-0521">NADP</keyword>
<evidence type="ECO:0000256" key="9">
    <source>
        <dbReference type="PIRNR" id="PIRNR009407"/>
    </source>
</evidence>
<evidence type="ECO:0000256" key="6">
    <source>
        <dbReference type="ARBA" id="ARBA00023002"/>
    </source>
</evidence>
<dbReference type="PANTHER" id="PTHR36999:SF1">
    <property type="entry name" value="ISOCITRATE DEHYDROGENASE (NADP(+))"/>
    <property type="match status" value="1"/>
</dbReference>
<evidence type="ECO:0000313" key="15">
    <source>
        <dbReference type="Proteomes" id="UP000008975"/>
    </source>
</evidence>
<dbReference type="PANTHER" id="PTHR36999">
    <property type="entry name" value="ISOCITRATE DEHYDROGENASE [NADP]"/>
    <property type="match status" value="1"/>
</dbReference>
<dbReference type="GO" id="GO:0006099">
    <property type="term" value="P:tricarboxylic acid cycle"/>
    <property type="evidence" value="ECO:0007669"/>
    <property type="project" value="UniProtKB-KW"/>
</dbReference>
<evidence type="ECO:0000313" key="14">
    <source>
        <dbReference type="EMBL" id="BAJ73651.1"/>
    </source>
</evidence>
<dbReference type="Pfam" id="PF03971">
    <property type="entry name" value="IDH"/>
    <property type="match status" value="1"/>
</dbReference>
<dbReference type="EC" id="1.1.1.42" evidence="9"/>
<feature type="site" description="Critical for catalysis" evidence="10">
    <location>
        <position position="418"/>
    </location>
</feature>
<dbReference type="EMBL" id="AP012052">
    <property type="protein sequence ID" value="BAJ73651.1"/>
    <property type="molecule type" value="Genomic_DNA"/>
</dbReference>
<dbReference type="GO" id="GO:0046872">
    <property type="term" value="F:metal ion binding"/>
    <property type="evidence" value="ECO:0007669"/>
    <property type="project" value="UniProtKB-KW"/>
</dbReference>
<gene>
    <name evidence="14" type="ordered locus">MTES_0687</name>
</gene>
<feature type="binding site" evidence="12">
    <location>
        <position position="546"/>
    </location>
    <ligand>
        <name>Mg(2+)</name>
        <dbReference type="ChEBI" id="CHEBI:18420"/>
    </ligand>
</feature>
<accession>E8ND12</accession>
<dbReference type="Proteomes" id="UP000008975">
    <property type="component" value="Chromosome"/>
</dbReference>
<evidence type="ECO:0000256" key="8">
    <source>
        <dbReference type="ARBA" id="ARBA00046318"/>
    </source>
</evidence>
<dbReference type="InterPro" id="IPR004436">
    <property type="entry name" value="Isocitrate_DH_NADP_mono"/>
</dbReference>
<evidence type="ECO:0000256" key="1">
    <source>
        <dbReference type="ARBA" id="ARBA00022435"/>
    </source>
</evidence>
<comment type="similarity">
    <text evidence="8 9">Belongs to the monomeric-type IDH family.</text>
</comment>
<comment type="catalytic activity">
    <reaction evidence="7 9">
        <text>D-threo-isocitrate + NADP(+) = 2-oxoglutarate + CO2 + NADPH</text>
        <dbReference type="Rhea" id="RHEA:19629"/>
        <dbReference type="ChEBI" id="CHEBI:15562"/>
        <dbReference type="ChEBI" id="CHEBI:16526"/>
        <dbReference type="ChEBI" id="CHEBI:16810"/>
        <dbReference type="ChEBI" id="CHEBI:57783"/>
        <dbReference type="ChEBI" id="CHEBI:58349"/>
        <dbReference type="EC" id="1.1.1.42"/>
    </reaction>
</comment>
<feature type="binding site" evidence="13">
    <location>
        <begin position="598"/>
        <end position="600"/>
    </location>
    <ligand>
        <name>NADP(+)</name>
        <dbReference type="ChEBI" id="CHEBI:58349"/>
    </ligand>
</feature>
<dbReference type="PIRSF" id="PIRSF009407">
    <property type="entry name" value="IDH_monmr"/>
    <property type="match status" value="1"/>
</dbReference>
<feature type="binding site" evidence="13">
    <location>
        <position position="647"/>
    </location>
    <ligand>
        <name>NADP(+)</name>
        <dbReference type="ChEBI" id="CHEBI:58349"/>
    </ligand>
</feature>
<keyword evidence="4 12" id="KW-0460">Magnesium</keyword>
<feature type="binding site" evidence="11">
    <location>
        <position position="545"/>
    </location>
    <ligand>
        <name>D-threo-isocitrate</name>
        <dbReference type="ChEBI" id="CHEBI:15562"/>
    </ligand>
</feature>
<sequence length="739" mass="78823">MPDSTIIYTYTDEAPALATASFLPIVQAVTKQAGVDVETRDISLAGRILAAFPQRLTPEQQVGDALAELGGLATLPEANIIKLPNISASIPQLKAAIAELQAQGYDIPDYPDEASTVEDKDVRARYDRIKGSAVNPVLREGNSDRRAPLAVKNYAKKHPHRNKAFAEGSKTRVATMGHDDFFSNEKSVVIADDDVLTIQHVAADGTTTTLKEGLKVLQGEIVDATFLSAAALDAFLADTLEQAKADDVLYSVHLKATMMKVSDPIIFGHVVKAFFADVFDRHGDALAAAGLTPNDGLGSILAGLSNVEGGDGIASEIRDALASGPRLSYVNSDKGITNLHVPSDVIVDASMPALVRNGGKLWGVDGGEDDTLAVIPDSSYAGVYQATIEDVIANGPLDPATIGSVPNVGLMAQAAEEYGSHDKTFEIAAPGRVQVVASNGDVLLEHEVGAGDIWRATQTKDVAVRDWVKLAVTRARATGVPAVFWLDETRAHDRNLIAKVNEYLADHDTEGLTIEILAPAEATRYSLERIRRGEDTISVTGNVLRDYLTDLFPILEVGTSAKMLSIVPLLAGGGLFETGAGGSAPKHVQQLVEEDYLRWDSLGEFFALAASLEHLADTTGNKRARVLAQTLDAATGTFLENDKSPGRALGTIDNRGSHFYLALYWAQELAKQTTDADLAAVFGPVAEKLAAEEQTIVAELNAVQGHHAEIGGYYRPNTELVEKVMRPSATLNAVVDALR</sequence>
<dbReference type="HOGENOM" id="CLU_025308_1_0_11"/>
<feature type="binding site" evidence="13">
    <location>
        <position position="587"/>
    </location>
    <ligand>
        <name>NADP(+)</name>
        <dbReference type="ChEBI" id="CHEBI:58349"/>
    </ligand>
</feature>